<reference evidence="1 2" key="1">
    <citation type="journal article" date="2020" name="Cell">
        <title>Large-Scale Comparative Analyses of Tick Genomes Elucidate Their Genetic Diversity and Vector Capacities.</title>
        <authorList>
            <consortium name="Tick Genome and Microbiome Consortium (TIGMIC)"/>
            <person name="Jia N."/>
            <person name="Wang J."/>
            <person name="Shi W."/>
            <person name="Du L."/>
            <person name="Sun Y."/>
            <person name="Zhan W."/>
            <person name="Jiang J.F."/>
            <person name="Wang Q."/>
            <person name="Zhang B."/>
            <person name="Ji P."/>
            <person name="Bell-Sakyi L."/>
            <person name="Cui X.M."/>
            <person name="Yuan T.T."/>
            <person name="Jiang B.G."/>
            <person name="Yang W.F."/>
            <person name="Lam T.T."/>
            <person name="Chang Q.C."/>
            <person name="Ding S.J."/>
            <person name="Wang X.J."/>
            <person name="Zhu J.G."/>
            <person name="Ruan X.D."/>
            <person name="Zhao L."/>
            <person name="Wei J.T."/>
            <person name="Ye R.Z."/>
            <person name="Que T.C."/>
            <person name="Du C.H."/>
            <person name="Zhou Y.H."/>
            <person name="Cheng J.X."/>
            <person name="Dai P.F."/>
            <person name="Guo W.B."/>
            <person name="Han X.H."/>
            <person name="Huang E.J."/>
            <person name="Li L.F."/>
            <person name="Wei W."/>
            <person name="Gao Y.C."/>
            <person name="Liu J.Z."/>
            <person name="Shao H.Z."/>
            <person name="Wang X."/>
            <person name="Wang C.C."/>
            <person name="Yang T.C."/>
            <person name="Huo Q.B."/>
            <person name="Li W."/>
            <person name="Chen H.Y."/>
            <person name="Chen S.E."/>
            <person name="Zhou L.G."/>
            <person name="Ni X.B."/>
            <person name="Tian J.H."/>
            <person name="Sheng Y."/>
            <person name="Liu T."/>
            <person name="Pan Y.S."/>
            <person name="Xia L.Y."/>
            <person name="Li J."/>
            <person name="Zhao F."/>
            <person name="Cao W.C."/>
        </authorList>
    </citation>
    <scope>NUCLEOTIDE SEQUENCE [LARGE SCALE GENOMIC DNA]</scope>
    <source>
        <strain evidence="1">HaeL-2018</strain>
    </source>
</reference>
<evidence type="ECO:0000313" key="2">
    <source>
        <dbReference type="Proteomes" id="UP000821853"/>
    </source>
</evidence>
<protein>
    <submittedName>
        <fullName evidence="1">Uncharacterized protein</fullName>
    </submittedName>
</protein>
<dbReference type="OrthoDB" id="6537313at2759"/>
<dbReference type="EMBL" id="JABSTR010000004">
    <property type="protein sequence ID" value="KAH9367234.1"/>
    <property type="molecule type" value="Genomic_DNA"/>
</dbReference>
<dbReference type="AlphaFoldDB" id="A0A9J6FVG9"/>
<comment type="caution">
    <text evidence="1">The sequence shown here is derived from an EMBL/GenBank/DDBJ whole genome shotgun (WGS) entry which is preliminary data.</text>
</comment>
<sequence length="191" mass="21317">MCSFFRDVAERAGKQKFATLLPLLPRKRKDHARETQAVHNLSRVQLPEKVQDVLAKGPKFAAHPQPKPLEPLAMVHTVANWAPESGKAACITEGVDCVTGCKRFAKVDLCSCMSDETGDFAVLDEAQYQEKAEADINKTFQREEGVKENHLKKMRTSAEKLCNELGLEHLAKAVKSSTQVSLRPFFTLKTH</sequence>
<gene>
    <name evidence="1" type="ORF">HPB48_000615</name>
</gene>
<dbReference type="VEuPathDB" id="VectorBase:HLOH_050403"/>
<keyword evidence="2" id="KW-1185">Reference proteome</keyword>
<name>A0A9J6FVG9_HAELO</name>
<accession>A0A9J6FVG9</accession>
<proteinExistence type="predicted"/>
<organism evidence="1 2">
    <name type="scientific">Haemaphysalis longicornis</name>
    <name type="common">Bush tick</name>
    <dbReference type="NCBI Taxonomy" id="44386"/>
    <lineage>
        <taxon>Eukaryota</taxon>
        <taxon>Metazoa</taxon>
        <taxon>Ecdysozoa</taxon>
        <taxon>Arthropoda</taxon>
        <taxon>Chelicerata</taxon>
        <taxon>Arachnida</taxon>
        <taxon>Acari</taxon>
        <taxon>Parasitiformes</taxon>
        <taxon>Ixodida</taxon>
        <taxon>Ixodoidea</taxon>
        <taxon>Ixodidae</taxon>
        <taxon>Haemaphysalinae</taxon>
        <taxon>Haemaphysalis</taxon>
    </lineage>
</organism>
<dbReference type="Proteomes" id="UP000821853">
    <property type="component" value="Chromosome 2"/>
</dbReference>
<evidence type="ECO:0000313" key="1">
    <source>
        <dbReference type="EMBL" id="KAH9367234.1"/>
    </source>
</evidence>